<gene>
    <name evidence="2" type="ORF">SAMN05877753_103134</name>
</gene>
<dbReference type="EMBL" id="OAOP01000003">
    <property type="protein sequence ID" value="SNX69599.1"/>
    <property type="molecule type" value="Genomic_DNA"/>
</dbReference>
<reference evidence="2 3" key="1">
    <citation type="submission" date="2017-08" db="EMBL/GenBank/DDBJ databases">
        <authorList>
            <person name="de Groot N.N."/>
        </authorList>
    </citation>
    <scope>NUCLEOTIDE SEQUENCE [LARGE SCALE GENOMIC DNA]</scope>
    <source>
        <strain evidence="2 3">JC228</strain>
    </source>
</reference>
<name>A0A285CPV9_9BACI</name>
<keyword evidence="1" id="KW-1133">Transmembrane helix</keyword>
<evidence type="ECO:0000313" key="2">
    <source>
        <dbReference type="EMBL" id="SNX69599.1"/>
    </source>
</evidence>
<keyword evidence="1" id="KW-0812">Transmembrane</keyword>
<proteinExistence type="predicted"/>
<dbReference type="AlphaFoldDB" id="A0A285CPV9"/>
<organism evidence="2 3">
    <name type="scientific">Bacillus oleivorans</name>
    <dbReference type="NCBI Taxonomy" id="1448271"/>
    <lineage>
        <taxon>Bacteria</taxon>
        <taxon>Bacillati</taxon>
        <taxon>Bacillota</taxon>
        <taxon>Bacilli</taxon>
        <taxon>Bacillales</taxon>
        <taxon>Bacillaceae</taxon>
        <taxon>Bacillus</taxon>
    </lineage>
</organism>
<keyword evidence="1" id="KW-0472">Membrane</keyword>
<evidence type="ECO:0000313" key="3">
    <source>
        <dbReference type="Proteomes" id="UP000219546"/>
    </source>
</evidence>
<feature type="transmembrane region" description="Helical" evidence="1">
    <location>
        <begin position="12"/>
        <end position="33"/>
    </location>
</feature>
<evidence type="ECO:0000256" key="1">
    <source>
        <dbReference type="SAM" id="Phobius"/>
    </source>
</evidence>
<keyword evidence="3" id="KW-1185">Reference proteome</keyword>
<protein>
    <submittedName>
        <fullName evidence="2">Uncharacterized protein</fullName>
    </submittedName>
</protein>
<dbReference type="Proteomes" id="UP000219546">
    <property type="component" value="Unassembled WGS sequence"/>
</dbReference>
<accession>A0A285CPV9</accession>
<sequence>MNNHIKKEITLLLILLGSILALFIIGFTLYSLIKPDYHGVIRSIDGTKLTVSPIKMDPEVDYIFPEFHFNQDTNIVENGHKLSELANNQEVKIWVEMKNEKEVATKIKIINK</sequence>
<dbReference type="OrthoDB" id="2936632at2"/>
<dbReference type="RefSeq" id="WP_097158071.1">
    <property type="nucleotide sequence ID" value="NZ_JBEPMQ010000002.1"/>
</dbReference>